<accession>A0A6A5YW92</accession>
<reference evidence="2" key="1">
    <citation type="journal article" date="2020" name="Stud. Mycol.">
        <title>101 Dothideomycetes genomes: a test case for predicting lifestyles and emergence of pathogens.</title>
        <authorList>
            <person name="Haridas S."/>
            <person name="Albert R."/>
            <person name="Binder M."/>
            <person name="Bloem J."/>
            <person name="Labutti K."/>
            <person name="Salamov A."/>
            <person name="Andreopoulos B."/>
            <person name="Baker S."/>
            <person name="Barry K."/>
            <person name="Bills G."/>
            <person name="Bluhm B."/>
            <person name="Cannon C."/>
            <person name="Castanera R."/>
            <person name="Culley D."/>
            <person name="Daum C."/>
            <person name="Ezra D."/>
            <person name="Gonzalez J."/>
            <person name="Henrissat B."/>
            <person name="Kuo A."/>
            <person name="Liang C."/>
            <person name="Lipzen A."/>
            <person name="Lutzoni F."/>
            <person name="Magnuson J."/>
            <person name="Mondo S."/>
            <person name="Nolan M."/>
            <person name="Ohm R."/>
            <person name="Pangilinan J."/>
            <person name="Park H.-J."/>
            <person name="Ramirez L."/>
            <person name="Alfaro M."/>
            <person name="Sun H."/>
            <person name="Tritt A."/>
            <person name="Yoshinaga Y."/>
            <person name="Zwiers L.-H."/>
            <person name="Turgeon B."/>
            <person name="Goodwin S."/>
            <person name="Spatafora J."/>
            <person name="Crous P."/>
            <person name="Grigoriev I."/>
        </authorList>
    </citation>
    <scope>NUCLEOTIDE SEQUENCE</scope>
    <source>
        <strain evidence="2">CBS 627.86</strain>
    </source>
</reference>
<feature type="compositionally biased region" description="Acidic residues" evidence="1">
    <location>
        <begin position="475"/>
        <end position="502"/>
    </location>
</feature>
<proteinExistence type="predicted"/>
<feature type="region of interest" description="Disordered" evidence="1">
    <location>
        <begin position="348"/>
        <end position="502"/>
    </location>
</feature>
<evidence type="ECO:0000256" key="1">
    <source>
        <dbReference type="SAM" id="MobiDB-lite"/>
    </source>
</evidence>
<feature type="compositionally biased region" description="Acidic residues" evidence="1">
    <location>
        <begin position="282"/>
        <end position="291"/>
    </location>
</feature>
<dbReference type="EMBL" id="ML977334">
    <property type="protein sequence ID" value="KAF2111385.1"/>
    <property type="molecule type" value="Genomic_DNA"/>
</dbReference>
<feature type="compositionally biased region" description="Basic residues" evidence="1">
    <location>
        <begin position="424"/>
        <end position="440"/>
    </location>
</feature>
<dbReference type="AlphaFoldDB" id="A0A6A5YW92"/>
<feature type="region of interest" description="Disordered" evidence="1">
    <location>
        <begin position="272"/>
        <end position="324"/>
    </location>
</feature>
<feature type="region of interest" description="Disordered" evidence="1">
    <location>
        <begin position="1"/>
        <end position="36"/>
    </location>
</feature>
<feature type="compositionally biased region" description="Polar residues" evidence="1">
    <location>
        <begin position="383"/>
        <end position="392"/>
    </location>
</feature>
<dbReference type="Proteomes" id="UP000799770">
    <property type="component" value="Unassembled WGS sequence"/>
</dbReference>
<feature type="compositionally biased region" description="Polar residues" evidence="1">
    <location>
        <begin position="296"/>
        <end position="310"/>
    </location>
</feature>
<gene>
    <name evidence="2" type="ORF">BDV96DRAFT_602989</name>
</gene>
<keyword evidence="3" id="KW-1185">Reference proteome</keyword>
<sequence length="502" mass="56801">MSYPYPGSLPTQFQRRPLIAEPPPSVPSMQPFASLDPPITFTPPSSPHDCIPAGYRFNAIERDASRDLRVYMPAPNETLTSSANPYHLDHADRYRQKLKFPDRALVHSRPVYNRLEALRRAEDSLSQPWQSFRPTNLRGAPRFLPGSKDDNSEELIESIQDALQYTRSKFDKGERPMRVAQFFVYPKAHSMAKEALDILQEGEAMGCANQLKRFHLTDNPIVYEIGVPEDWNPEKKKRARVGKMYDQLGFAVPFLETSEGQLMAEEIQAERKDDPFNGENSSDAEFDDQDDGISPKHTSQPRTSLTQNLNRLEGLPLPDDDGKPLVRRSLRVSTIAKRVSPIGYAELDDEEEKLRRSKRKLADTADGEGSYDEPRKRRGRSPKNASKLTSTKRVTRSLRQEWEDDGEALTVDLSDIDDEDGEFKKKRRSTRGAKKSRKSKHVEDWEDDGKTGGGAMTPREPRQARGAKVNYALNDGEEVDPFDNEGEDDEFGDGDGGESDED</sequence>
<organism evidence="2 3">
    <name type="scientific">Lophiotrema nucula</name>
    <dbReference type="NCBI Taxonomy" id="690887"/>
    <lineage>
        <taxon>Eukaryota</taxon>
        <taxon>Fungi</taxon>
        <taxon>Dikarya</taxon>
        <taxon>Ascomycota</taxon>
        <taxon>Pezizomycotina</taxon>
        <taxon>Dothideomycetes</taxon>
        <taxon>Pleosporomycetidae</taxon>
        <taxon>Pleosporales</taxon>
        <taxon>Lophiotremataceae</taxon>
        <taxon>Lophiotrema</taxon>
    </lineage>
</organism>
<protein>
    <submittedName>
        <fullName evidence="2">Uncharacterized protein</fullName>
    </submittedName>
</protein>
<evidence type="ECO:0000313" key="2">
    <source>
        <dbReference type="EMBL" id="KAF2111385.1"/>
    </source>
</evidence>
<name>A0A6A5YW92_9PLEO</name>
<evidence type="ECO:0000313" key="3">
    <source>
        <dbReference type="Proteomes" id="UP000799770"/>
    </source>
</evidence>